<keyword evidence="11" id="KW-1185">Reference proteome</keyword>
<organism evidence="10 11">
    <name type="scientific">Sulfurospirillum diekertiae</name>
    <dbReference type="NCBI Taxonomy" id="1854492"/>
    <lineage>
        <taxon>Bacteria</taxon>
        <taxon>Pseudomonadati</taxon>
        <taxon>Campylobacterota</taxon>
        <taxon>Epsilonproteobacteria</taxon>
        <taxon>Campylobacterales</taxon>
        <taxon>Sulfurospirillaceae</taxon>
        <taxon>Sulfurospirillum</taxon>
    </lineage>
</organism>
<dbReference type="KEGG" id="suls:Sdiek1_2612"/>
<evidence type="ECO:0000256" key="4">
    <source>
        <dbReference type="ARBA" id="ARBA00022692"/>
    </source>
</evidence>
<keyword evidence="5 8" id="KW-1133">Transmembrane helix</keyword>
<evidence type="ECO:0000313" key="11">
    <source>
        <dbReference type="Proteomes" id="UP000196005"/>
    </source>
</evidence>
<accession>A0A1Y0HNU1</accession>
<evidence type="ECO:0000256" key="7">
    <source>
        <dbReference type="SAM" id="Coils"/>
    </source>
</evidence>
<feature type="transmembrane region" description="Helical" evidence="8">
    <location>
        <begin position="694"/>
        <end position="714"/>
    </location>
</feature>
<dbReference type="PANTHER" id="PTHR33406">
    <property type="entry name" value="MEMBRANE PROTEIN MJ1562-RELATED"/>
    <property type="match status" value="1"/>
</dbReference>
<dbReference type="Pfam" id="PF03176">
    <property type="entry name" value="MMPL"/>
    <property type="match status" value="2"/>
</dbReference>
<feature type="transmembrane region" description="Helical" evidence="8">
    <location>
        <begin position="444"/>
        <end position="464"/>
    </location>
</feature>
<dbReference type="PANTHER" id="PTHR33406:SF6">
    <property type="entry name" value="MEMBRANE PROTEIN YDGH-RELATED"/>
    <property type="match status" value="1"/>
</dbReference>
<feature type="transmembrane region" description="Helical" evidence="8">
    <location>
        <begin position="792"/>
        <end position="820"/>
    </location>
</feature>
<keyword evidence="7" id="KW-0175">Coiled coil</keyword>
<comment type="similarity">
    <text evidence="2">Belongs to the resistance-nodulation-cell division (RND) (TC 2.A.6) family. MmpL subfamily.</text>
</comment>
<evidence type="ECO:0000256" key="2">
    <source>
        <dbReference type="ARBA" id="ARBA00010157"/>
    </source>
</evidence>
<dbReference type="OrthoDB" id="5429313at2"/>
<evidence type="ECO:0000256" key="6">
    <source>
        <dbReference type="ARBA" id="ARBA00023136"/>
    </source>
</evidence>
<dbReference type="Gene3D" id="1.20.1640.10">
    <property type="entry name" value="Multidrug efflux transporter AcrB transmembrane domain"/>
    <property type="match status" value="2"/>
</dbReference>
<feature type="transmembrane region" description="Helical" evidence="8">
    <location>
        <begin position="262"/>
        <end position="279"/>
    </location>
</feature>
<dbReference type="SUPFAM" id="SSF82866">
    <property type="entry name" value="Multidrug efflux transporter AcrB transmembrane domain"/>
    <property type="match status" value="2"/>
</dbReference>
<evidence type="ECO:0000256" key="1">
    <source>
        <dbReference type="ARBA" id="ARBA00004651"/>
    </source>
</evidence>
<evidence type="ECO:0000313" key="10">
    <source>
        <dbReference type="EMBL" id="ARU49761.1"/>
    </source>
</evidence>
<feature type="transmembrane region" description="Helical" evidence="8">
    <location>
        <begin position="768"/>
        <end position="786"/>
    </location>
</feature>
<dbReference type="AlphaFoldDB" id="A0A1Y0HNU1"/>
<dbReference type="Proteomes" id="UP000196005">
    <property type="component" value="Chromosome"/>
</dbReference>
<feature type="transmembrane region" description="Helical" evidence="8">
    <location>
        <begin position="312"/>
        <end position="333"/>
    </location>
</feature>
<feature type="transmembrane region" description="Helical" evidence="8">
    <location>
        <begin position="286"/>
        <end position="306"/>
    </location>
</feature>
<evidence type="ECO:0000256" key="3">
    <source>
        <dbReference type="ARBA" id="ARBA00022475"/>
    </source>
</evidence>
<name>A0A1Y0HNU1_9BACT</name>
<gene>
    <name evidence="10" type="ORF">Sdiek1_2612</name>
</gene>
<feature type="domain" description="SSD" evidence="9">
    <location>
        <begin position="289"/>
        <end position="413"/>
    </location>
</feature>
<dbReference type="EMBL" id="CP021416">
    <property type="protein sequence ID" value="ARU49761.1"/>
    <property type="molecule type" value="Genomic_DNA"/>
</dbReference>
<feature type="transmembrane region" description="Helical" evidence="8">
    <location>
        <begin position="720"/>
        <end position="742"/>
    </location>
</feature>
<feature type="coiled-coil region" evidence="7">
    <location>
        <begin position="188"/>
        <end position="222"/>
    </location>
</feature>
<feature type="transmembrane region" description="Helical" evidence="8">
    <location>
        <begin position="388"/>
        <end position="414"/>
    </location>
</feature>
<comment type="subcellular location">
    <subcellularLocation>
        <location evidence="1">Cell membrane</location>
        <topology evidence="1">Multi-pass membrane protein</topology>
    </subcellularLocation>
</comment>
<reference evidence="11" key="1">
    <citation type="submission" date="2017-05" db="EMBL/GenBank/DDBJ databases">
        <title>Dechlorination kinetics govern the competition between two new strains of the genus Sulfurospirillum.</title>
        <authorList>
            <person name="Buttet G.F."/>
            <person name="Murray A.M."/>
            <person name="Goris T."/>
            <person name="Burion M."/>
            <person name="Lin B."/>
            <person name="Rolle M."/>
            <person name="Maillard J."/>
        </authorList>
    </citation>
    <scope>NUCLEOTIDE SEQUENCE [LARGE SCALE GENOMIC DNA]</scope>
    <source>
        <strain evidence="11">SL2-1</strain>
    </source>
</reference>
<sequence length="831" mass="93791">MEKYVEMYSDFITKNHKIVLSILLLATLFLGYFAVHLSVDASAETLLLENDKDLQLTREIHKRYTSSDYLVISFSPNEPMLSDKSLNTIRSLKEALLKVDSVKSVVSILDVPLLESPPRSIKEFIDDIRTLESKDINKTMVQEEFTTSPIYKNNLVSADFKTTAILINLKDDTKYMEFVKARNALLDKQKVEKLTKEESLQLKNIQKEFKDYREVVKDESHRVIKEVRDIIDVHKDSGQLFLGGVMMVADDMISFVKDDIKTYGISVILIMILVLWIIFRQLRYVLIPVTVAFSAVVITAGLYTLFGLEVTVISSNFVSMQLIMAISLSIHLVSNYRENYIKNPELSQKEIIAITMEKMVLPMSFVVCSSIVAYMSLISSGILPVMNFGWMMAVASCISFLFAIVFSPAMLMALKKKAPVLTYDKFTKLTLACANTVKKYPKTIYLGSLAVVIFSIVGTTQLVVENSMINYFRDKTEIYQGMKKIDENLGGTTPLEVVVRFPKKQASTEKSSDPSGVLDSFEEEFNKQSGEAQYWFTDQKMEEILKIQKFLESMDNVGNVSSLATLLRVGKIIKNGQGLDSFELGILYKALPEEDKNMLLDSYINIENDEARFIIRIKDSSKDLRREELINTIRAGLEREIGLKESDFDIVGMMVLYNNMLQSLYQTQILTVGETISILGLMFLFLFRSVKIGLIAIVVNIIPIGIVFGIMGIFKIPLDIMNITIAAIAFDMAMNNTVYYYLRFRAELKKDGDYVATMMRSHASVGNPMYYCAGVTVIGFMVLVTSNFVPTIVFGLLTVATIFVAIVADLLLSPLLLITFKAFGTPKIKEL</sequence>
<evidence type="ECO:0000256" key="5">
    <source>
        <dbReference type="ARBA" id="ARBA00022989"/>
    </source>
</evidence>
<evidence type="ECO:0000259" key="9">
    <source>
        <dbReference type="PROSITE" id="PS50156"/>
    </source>
</evidence>
<feature type="transmembrane region" description="Helical" evidence="8">
    <location>
        <begin position="359"/>
        <end position="382"/>
    </location>
</feature>
<feature type="transmembrane region" description="Helical" evidence="8">
    <location>
        <begin position="669"/>
        <end position="687"/>
    </location>
</feature>
<protein>
    <recommendedName>
        <fullName evidence="9">SSD domain-containing protein</fullName>
    </recommendedName>
</protein>
<keyword evidence="4 8" id="KW-0812">Transmembrane</keyword>
<dbReference type="InterPro" id="IPR004869">
    <property type="entry name" value="MMPL_dom"/>
</dbReference>
<dbReference type="GO" id="GO:0005886">
    <property type="term" value="C:plasma membrane"/>
    <property type="evidence" value="ECO:0007669"/>
    <property type="project" value="UniProtKB-SubCell"/>
</dbReference>
<dbReference type="PROSITE" id="PS50156">
    <property type="entry name" value="SSD"/>
    <property type="match status" value="1"/>
</dbReference>
<evidence type="ECO:0000256" key="8">
    <source>
        <dbReference type="SAM" id="Phobius"/>
    </source>
</evidence>
<dbReference type="InterPro" id="IPR050545">
    <property type="entry name" value="Mycobact_MmpL"/>
</dbReference>
<dbReference type="InterPro" id="IPR000731">
    <property type="entry name" value="SSD"/>
</dbReference>
<dbReference type="RefSeq" id="WP_087439455.1">
    <property type="nucleotide sequence ID" value="NZ_CP021416.1"/>
</dbReference>
<keyword evidence="3" id="KW-1003">Cell membrane</keyword>
<proteinExistence type="inferred from homology"/>
<keyword evidence="6 8" id="KW-0472">Membrane</keyword>